<comment type="cofactor">
    <cofactor evidence="1">
        <name>Mg(2+)</name>
        <dbReference type="ChEBI" id="CHEBI:18420"/>
    </cofactor>
</comment>
<evidence type="ECO:0000256" key="4">
    <source>
        <dbReference type="ARBA" id="ARBA00022694"/>
    </source>
</evidence>
<evidence type="ECO:0000256" key="5">
    <source>
        <dbReference type="ARBA" id="ARBA00022695"/>
    </source>
</evidence>
<dbReference type="InterPro" id="IPR032828">
    <property type="entry name" value="PolyA_RNA-bd"/>
</dbReference>
<keyword evidence="6" id="KW-0479">Metal-binding</keyword>
<protein>
    <submittedName>
        <fullName evidence="12">Uncharacterized protein</fullName>
    </submittedName>
</protein>
<evidence type="ECO:0000256" key="8">
    <source>
        <dbReference type="ARBA" id="ARBA00022842"/>
    </source>
</evidence>
<dbReference type="GO" id="GO:0005739">
    <property type="term" value="C:mitochondrion"/>
    <property type="evidence" value="ECO:0007669"/>
    <property type="project" value="TreeGrafter"/>
</dbReference>
<dbReference type="InterPro" id="IPR002646">
    <property type="entry name" value="PolA_pol_head_dom"/>
</dbReference>
<dbReference type="SUPFAM" id="SSF81891">
    <property type="entry name" value="Poly A polymerase C-terminal region-like"/>
    <property type="match status" value="1"/>
</dbReference>
<evidence type="ECO:0000259" key="11">
    <source>
        <dbReference type="Pfam" id="PF12627"/>
    </source>
</evidence>
<dbReference type="CDD" id="cd05398">
    <property type="entry name" value="NT_ClassII-CCAase"/>
    <property type="match status" value="1"/>
</dbReference>
<evidence type="ECO:0000256" key="9">
    <source>
        <dbReference type="RuleBase" id="RU003953"/>
    </source>
</evidence>
<dbReference type="PANTHER" id="PTHR46173">
    <property type="entry name" value="CCA TRNA NUCLEOTIDYLTRANSFERASE 1, MITOCHONDRIAL"/>
    <property type="match status" value="1"/>
</dbReference>
<feature type="domain" description="Poly A polymerase head" evidence="10">
    <location>
        <begin position="75"/>
        <end position="199"/>
    </location>
</feature>
<dbReference type="Gene3D" id="1.10.3090.10">
    <property type="entry name" value="cca-adding enzyme, domain 2"/>
    <property type="match status" value="1"/>
</dbReference>
<evidence type="ECO:0000259" key="10">
    <source>
        <dbReference type="Pfam" id="PF01743"/>
    </source>
</evidence>
<comment type="caution">
    <text evidence="12">The sequence shown here is derived from an EMBL/GenBank/DDBJ whole genome shotgun (WGS) entry which is preliminary data.</text>
</comment>
<dbReference type="PANTHER" id="PTHR46173:SF1">
    <property type="entry name" value="CCA TRNA NUCLEOTIDYLTRANSFERASE 1, MITOCHONDRIAL"/>
    <property type="match status" value="1"/>
</dbReference>
<evidence type="ECO:0000256" key="7">
    <source>
        <dbReference type="ARBA" id="ARBA00022741"/>
    </source>
</evidence>
<reference evidence="12" key="1">
    <citation type="submission" date="2021-02" db="EMBL/GenBank/DDBJ databases">
        <authorList>
            <person name="Nowell W R."/>
        </authorList>
    </citation>
    <scope>NUCLEOTIDE SEQUENCE</scope>
</reference>
<organism evidence="12 14">
    <name type="scientific">Rotaria sordida</name>
    <dbReference type="NCBI Taxonomy" id="392033"/>
    <lineage>
        <taxon>Eukaryota</taxon>
        <taxon>Metazoa</taxon>
        <taxon>Spiralia</taxon>
        <taxon>Gnathifera</taxon>
        <taxon>Rotifera</taxon>
        <taxon>Eurotatoria</taxon>
        <taxon>Bdelloidea</taxon>
        <taxon>Philodinida</taxon>
        <taxon>Philodinidae</taxon>
        <taxon>Rotaria</taxon>
    </lineage>
</organism>
<dbReference type="EMBL" id="CAJOBD010004265">
    <property type="protein sequence ID" value="CAF3987388.1"/>
    <property type="molecule type" value="Genomic_DNA"/>
</dbReference>
<evidence type="ECO:0000313" key="14">
    <source>
        <dbReference type="Proteomes" id="UP000663864"/>
    </source>
</evidence>
<feature type="domain" description="tRNA nucleotidyltransferase/poly(A) polymerase RNA and SrmB- binding" evidence="11">
    <location>
        <begin position="233"/>
        <end position="284"/>
    </location>
</feature>
<dbReference type="EMBL" id="CAJNOT010004203">
    <property type="protein sequence ID" value="CAF1421288.1"/>
    <property type="molecule type" value="Genomic_DNA"/>
</dbReference>
<dbReference type="SUPFAM" id="SSF81301">
    <property type="entry name" value="Nucleotidyltransferase"/>
    <property type="match status" value="1"/>
</dbReference>
<dbReference type="Proteomes" id="UP000663864">
    <property type="component" value="Unassembled WGS sequence"/>
</dbReference>
<dbReference type="GO" id="GO:0001680">
    <property type="term" value="P:tRNA 3'-terminal CCA addition"/>
    <property type="evidence" value="ECO:0007669"/>
    <property type="project" value="TreeGrafter"/>
</dbReference>
<dbReference type="InterPro" id="IPR043519">
    <property type="entry name" value="NT_sf"/>
</dbReference>
<dbReference type="GO" id="GO:0046872">
    <property type="term" value="F:metal ion binding"/>
    <property type="evidence" value="ECO:0007669"/>
    <property type="project" value="UniProtKB-KW"/>
</dbReference>
<dbReference type="AlphaFoldDB" id="A0A815MGI0"/>
<evidence type="ECO:0000313" key="13">
    <source>
        <dbReference type="EMBL" id="CAF3987388.1"/>
    </source>
</evidence>
<sequence>MTICFHYNRLFLFKPILSNIFSSFKCYSRTPTVVRYRAQSKMLITQKINTPEYRTLLTPRLIKLAELFKANKYELRVAGGAVRDILMGINPHDVDFATTATPEQVKQMLTEANIRMINTNGEKHGTITARIDDKENFEVTTLRVDVVTDGRHAVVQYTQDWQLDASRRDLTINALFLDLEGTVYDYFNGIDDLIYRRIRFVGDPIERIREDYLRILRYFRFFGRLANDNALHDEETLKAIRESTSGLQNISGERLWIELKRIAEGRNAGPVLKVMLEQNIGQYLGIPSNVDLNQLKDHWRKCNQANPHALTILTKLFRNMDELSKFEQRMKYSNDCRRLSQLLVTYRNSISKLDLSSIDPLKPYKDLLIDLYLYDPNIKEKIIELLKYQYYLNEIQQLIDWTIPNFPISPGMLALKGIKQGLNYKLILHELREAWKKSYFKANEKQLLDEILPIILKNLTTIESSIISNQKTIIIPPAFTLPRRRKHKESTSDNSKSTVSTS</sequence>
<dbReference type="Gene3D" id="3.30.460.10">
    <property type="entry name" value="Beta Polymerase, domain 2"/>
    <property type="match status" value="1"/>
</dbReference>
<comment type="similarity">
    <text evidence="2 9">Belongs to the tRNA nucleotidyltransferase/poly(A) polymerase family.</text>
</comment>
<dbReference type="Pfam" id="PF01743">
    <property type="entry name" value="PolyA_pol"/>
    <property type="match status" value="1"/>
</dbReference>
<keyword evidence="7" id="KW-0547">Nucleotide-binding</keyword>
<evidence type="ECO:0000313" key="12">
    <source>
        <dbReference type="EMBL" id="CAF1421288.1"/>
    </source>
</evidence>
<gene>
    <name evidence="13" type="ORF">JBS370_LOCUS25524</name>
    <name evidence="12" type="ORF">ZHD862_LOCUS33970</name>
</gene>
<keyword evidence="8" id="KW-0460">Magnesium</keyword>
<dbReference type="GO" id="GO:0000166">
    <property type="term" value="F:nucleotide binding"/>
    <property type="evidence" value="ECO:0007669"/>
    <property type="project" value="UniProtKB-KW"/>
</dbReference>
<keyword evidence="9" id="KW-0694">RNA-binding</keyword>
<dbReference type="Proteomes" id="UP000663836">
    <property type="component" value="Unassembled WGS sequence"/>
</dbReference>
<dbReference type="InterPro" id="IPR050264">
    <property type="entry name" value="Bact_CCA-adding_enz_type3_sf"/>
</dbReference>
<evidence type="ECO:0000256" key="6">
    <source>
        <dbReference type="ARBA" id="ARBA00022723"/>
    </source>
</evidence>
<keyword evidence="4" id="KW-0819">tRNA processing</keyword>
<proteinExistence type="inferred from homology"/>
<keyword evidence="5" id="KW-0548">Nucleotidyltransferase</keyword>
<keyword evidence="3 9" id="KW-0808">Transferase</keyword>
<dbReference type="GO" id="GO:1990180">
    <property type="term" value="P:mitochondrial tRNA 3'-end processing"/>
    <property type="evidence" value="ECO:0007669"/>
    <property type="project" value="TreeGrafter"/>
</dbReference>
<evidence type="ECO:0000256" key="3">
    <source>
        <dbReference type="ARBA" id="ARBA00022679"/>
    </source>
</evidence>
<evidence type="ECO:0000256" key="2">
    <source>
        <dbReference type="ARBA" id="ARBA00007265"/>
    </source>
</evidence>
<dbReference type="GO" id="GO:0016779">
    <property type="term" value="F:nucleotidyltransferase activity"/>
    <property type="evidence" value="ECO:0007669"/>
    <property type="project" value="UniProtKB-KW"/>
</dbReference>
<dbReference type="Pfam" id="PF12627">
    <property type="entry name" value="PolyA_pol_RNAbd"/>
    <property type="match status" value="1"/>
</dbReference>
<accession>A0A815MGI0</accession>
<name>A0A815MGI0_9BILA</name>
<evidence type="ECO:0000256" key="1">
    <source>
        <dbReference type="ARBA" id="ARBA00001946"/>
    </source>
</evidence>
<dbReference type="GO" id="GO:0000049">
    <property type="term" value="F:tRNA binding"/>
    <property type="evidence" value="ECO:0007669"/>
    <property type="project" value="TreeGrafter"/>
</dbReference>